<sequence length="124" mass="14363">MPQIGMKFNSTIEAWNFWNCYGGHIGFDVRVNYENKSKIDGVVTSVRYVCSSTRWNAFLACACLTKSCRLLPHKPPWENFFFGASSHIHDHHMDGKTQAKDLFEMAHLELAHHFFILHHVDVLK</sequence>
<dbReference type="PANTHER" id="PTHR46328">
    <property type="entry name" value="FAR-RED IMPAIRED RESPONSIVE (FAR1) FAMILY PROTEIN-RELATED"/>
    <property type="match status" value="1"/>
</dbReference>
<dbReference type="Proteomes" id="UP001231189">
    <property type="component" value="Unassembled WGS sequence"/>
</dbReference>
<comment type="caution">
    <text evidence="1">The sequence shown here is derived from an EMBL/GenBank/DDBJ whole genome shotgun (WGS) entry which is preliminary data.</text>
</comment>
<dbReference type="PANTHER" id="PTHR46328:SF34">
    <property type="entry name" value="PROTEIN FAR1-RELATED SEQUENCE 5-LIKE"/>
    <property type="match status" value="1"/>
</dbReference>
<dbReference type="EMBL" id="JAUUTY010000003">
    <property type="protein sequence ID" value="KAK1661406.1"/>
    <property type="molecule type" value="Genomic_DNA"/>
</dbReference>
<proteinExistence type="predicted"/>
<accession>A0AAD8WH05</accession>
<organism evidence="1 2">
    <name type="scientific">Lolium multiflorum</name>
    <name type="common">Italian ryegrass</name>
    <name type="synonym">Lolium perenne subsp. multiflorum</name>
    <dbReference type="NCBI Taxonomy" id="4521"/>
    <lineage>
        <taxon>Eukaryota</taxon>
        <taxon>Viridiplantae</taxon>
        <taxon>Streptophyta</taxon>
        <taxon>Embryophyta</taxon>
        <taxon>Tracheophyta</taxon>
        <taxon>Spermatophyta</taxon>
        <taxon>Magnoliopsida</taxon>
        <taxon>Liliopsida</taxon>
        <taxon>Poales</taxon>
        <taxon>Poaceae</taxon>
        <taxon>BOP clade</taxon>
        <taxon>Pooideae</taxon>
        <taxon>Poodae</taxon>
        <taxon>Poeae</taxon>
        <taxon>Poeae Chloroplast Group 2 (Poeae type)</taxon>
        <taxon>Loliodinae</taxon>
        <taxon>Loliinae</taxon>
        <taxon>Lolium</taxon>
    </lineage>
</organism>
<name>A0AAD8WH05_LOLMU</name>
<gene>
    <name evidence="1" type="ORF">QYE76_049565</name>
</gene>
<dbReference type="AlphaFoldDB" id="A0AAD8WH05"/>
<keyword evidence="2" id="KW-1185">Reference proteome</keyword>
<reference evidence="1" key="1">
    <citation type="submission" date="2023-07" db="EMBL/GenBank/DDBJ databases">
        <title>A chromosome-level genome assembly of Lolium multiflorum.</title>
        <authorList>
            <person name="Chen Y."/>
            <person name="Copetti D."/>
            <person name="Kolliker R."/>
            <person name="Studer B."/>
        </authorList>
    </citation>
    <scope>NUCLEOTIDE SEQUENCE</scope>
    <source>
        <strain evidence="1">02402/16</strain>
        <tissue evidence="1">Leaf</tissue>
    </source>
</reference>
<evidence type="ECO:0000313" key="1">
    <source>
        <dbReference type="EMBL" id="KAK1661406.1"/>
    </source>
</evidence>
<protein>
    <submittedName>
        <fullName evidence="1">Uncharacterized protein</fullName>
    </submittedName>
</protein>
<evidence type="ECO:0000313" key="2">
    <source>
        <dbReference type="Proteomes" id="UP001231189"/>
    </source>
</evidence>